<dbReference type="SMART" id="SM00387">
    <property type="entry name" value="HATPase_c"/>
    <property type="match status" value="1"/>
</dbReference>
<evidence type="ECO:0000256" key="5">
    <source>
        <dbReference type="ARBA" id="ARBA00022777"/>
    </source>
</evidence>
<feature type="domain" description="PAS" evidence="8">
    <location>
        <begin position="418"/>
        <end position="470"/>
    </location>
</feature>
<reference evidence="10" key="1">
    <citation type="submission" date="2022-09" db="EMBL/GenBank/DDBJ databases">
        <title>Tahibacter sp. nov., isolated from a fresh water.</title>
        <authorList>
            <person name="Baek J.H."/>
            <person name="Lee J.K."/>
            <person name="Kim J.M."/>
            <person name="Jeon C.O."/>
        </authorList>
    </citation>
    <scope>NUCLEOTIDE SEQUENCE</scope>
    <source>
        <strain evidence="10">W38</strain>
    </source>
</reference>
<dbReference type="Gene3D" id="3.30.565.10">
    <property type="entry name" value="Histidine kinase-like ATPase, C-terminal domain"/>
    <property type="match status" value="1"/>
</dbReference>
<evidence type="ECO:0000313" key="10">
    <source>
        <dbReference type="EMBL" id="UXI70206.1"/>
    </source>
</evidence>
<dbReference type="SUPFAM" id="SSF55785">
    <property type="entry name" value="PYP-like sensor domain (PAS domain)"/>
    <property type="match status" value="2"/>
</dbReference>
<dbReference type="InterPro" id="IPR001610">
    <property type="entry name" value="PAC"/>
</dbReference>
<evidence type="ECO:0000259" key="8">
    <source>
        <dbReference type="PROSITE" id="PS50112"/>
    </source>
</evidence>
<feature type="domain" description="PAC" evidence="9">
    <location>
        <begin position="489"/>
        <end position="543"/>
    </location>
</feature>
<keyword evidence="6" id="KW-1133">Transmembrane helix</keyword>
<feature type="transmembrane region" description="Helical" evidence="6">
    <location>
        <begin position="149"/>
        <end position="171"/>
    </location>
</feature>
<comment type="catalytic activity">
    <reaction evidence="1">
        <text>ATP + protein L-histidine = ADP + protein N-phospho-L-histidine.</text>
        <dbReference type="EC" id="2.7.13.3"/>
    </reaction>
</comment>
<dbReference type="SUPFAM" id="SSF47384">
    <property type="entry name" value="Homodimeric domain of signal transducing histidine kinase"/>
    <property type="match status" value="1"/>
</dbReference>
<proteinExistence type="predicted"/>
<dbReference type="CDD" id="cd00130">
    <property type="entry name" value="PAS"/>
    <property type="match status" value="2"/>
</dbReference>
<feature type="transmembrane region" description="Helical" evidence="6">
    <location>
        <begin position="218"/>
        <end position="242"/>
    </location>
</feature>
<dbReference type="Proteomes" id="UP001064632">
    <property type="component" value="Chromosome"/>
</dbReference>
<feature type="transmembrane region" description="Helical" evidence="6">
    <location>
        <begin position="20"/>
        <end position="43"/>
    </location>
</feature>
<gene>
    <name evidence="10" type="ORF">N4264_11405</name>
</gene>
<dbReference type="SMART" id="SM00086">
    <property type="entry name" value="PAC"/>
    <property type="match status" value="2"/>
</dbReference>
<protein>
    <recommendedName>
        <fullName evidence="2">histidine kinase</fullName>
        <ecNumber evidence="2">2.7.13.3</ecNumber>
    </recommendedName>
</protein>
<dbReference type="InterPro" id="IPR035965">
    <property type="entry name" value="PAS-like_dom_sf"/>
</dbReference>
<dbReference type="PROSITE" id="PS50112">
    <property type="entry name" value="PAS"/>
    <property type="match status" value="2"/>
</dbReference>
<dbReference type="CDD" id="cd00082">
    <property type="entry name" value="HisKA"/>
    <property type="match status" value="1"/>
</dbReference>
<dbReference type="InterPro" id="IPR004358">
    <property type="entry name" value="Sig_transdc_His_kin-like_C"/>
</dbReference>
<dbReference type="PANTHER" id="PTHR43047:SF78">
    <property type="entry name" value="SENSORY_REGULATORY PROTEIN RPFC"/>
    <property type="match status" value="1"/>
</dbReference>
<dbReference type="InterPro" id="IPR013767">
    <property type="entry name" value="PAS_fold"/>
</dbReference>
<keyword evidence="4" id="KW-0808">Transferase</keyword>
<dbReference type="Pfam" id="PF00512">
    <property type="entry name" value="HisKA"/>
    <property type="match status" value="1"/>
</dbReference>
<dbReference type="EC" id="2.7.13.3" evidence="2"/>
<dbReference type="SUPFAM" id="SSF55874">
    <property type="entry name" value="ATPase domain of HSP90 chaperone/DNA topoisomerase II/histidine kinase"/>
    <property type="match status" value="1"/>
</dbReference>
<evidence type="ECO:0000256" key="6">
    <source>
        <dbReference type="SAM" id="Phobius"/>
    </source>
</evidence>
<evidence type="ECO:0000256" key="1">
    <source>
        <dbReference type="ARBA" id="ARBA00000085"/>
    </source>
</evidence>
<dbReference type="Pfam" id="PF02518">
    <property type="entry name" value="HATPase_c"/>
    <property type="match status" value="1"/>
</dbReference>
<dbReference type="Gene3D" id="1.10.287.130">
    <property type="match status" value="1"/>
</dbReference>
<feature type="transmembrane region" description="Helical" evidence="6">
    <location>
        <begin position="49"/>
        <end position="67"/>
    </location>
</feature>
<dbReference type="InterPro" id="IPR003594">
    <property type="entry name" value="HATPase_dom"/>
</dbReference>
<feature type="domain" description="Histidine kinase" evidence="7">
    <location>
        <begin position="567"/>
        <end position="789"/>
    </location>
</feature>
<dbReference type="Pfam" id="PF00989">
    <property type="entry name" value="PAS"/>
    <property type="match status" value="2"/>
</dbReference>
<evidence type="ECO:0000313" key="11">
    <source>
        <dbReference type="Proteomes" id="UP001064632"/>
    </source>
</evidence>
<dbReference type="InterPro" id="IPR036097">
    <property type="entry name" value="HisK_dim/P_sf"/>
</dbReference>
<name>A0ABY6BJL4_9GAMM</name>
<dbReference type="Gene3D" id="3.30.450.20">
    <property type="entry name" value="PAS domain"/>
    <property type="match status" value="2"/>
</dbReference>
<evidence type="ECO:0000259" key="9">
    <source>
        <dbReference type="PROSITE" id="PS50113"/>
    </source>
</evidence>
<evidence type="ECO:0000256" key="4">
    <source>
        <dbReference type="ARBA" id="ARBA00022679"/>
    </source>
</evidence>
<dbReference type="InterPro" id="IPR003661">
    <property type="entry name" value="HisK_dim/P_dom"/>
</dbReference>
<accession>A0ABY6BJL4</accession>
<dbReference type="InterPro" id="IPR036890">
    <property type="entry name" value="HATPase_C_sf"/>
</dbReference>
<dbReference type="InterPro" id="IPR005467">
    <property type="entry name" value="His_kinase_dom"/>
</dbReference>
<dbReference type="CDD" id="cd16922">
    <property type="entry name" value="HATPase_EvgS-ArcB-TorS-like"/>
    <property type="match status" value="1"/>
</dbReference>
<dbReference type="InterPro" id="IPR000014">
    <property type="entry name" value="PAS"/>
</dbReference>
<keyword evidence="6" id="KW-0472">Membrane</keyword>
<dbReference type="SMART" id="SM00091">
    <property type="entry name" value="PAS"/>
    <property type="match status" value="2"/>
</dbReference>
<feature type="domain" description="PAC" evidence="9">
    <location>
        <begin position="369"/>
        <end position="421"/>
    </location>
</feature>
<dbReference type="InterPro" id="IPR000700">
    <property type="entry name" value="PAS-assoc_C"/>
</dbReference>
<dbReference type="EMBL" id="CP104694">
    <property type="protein sequence ID" value="UXI70206.1"/>
    <property type="molecule type" value="Genomic_DNA"/>
</dbReference>
<feature type="transmembrane region" description="Helical" evidence="6">
    <location>
        <begin position="79"/>
        <end position="98"/>
    </location>
</feature>
<keyword evidence="3" id="KW-0597">Phosphoprotein</keyword>
<dbReference type="PROSITE" id="PS50113">
    <property type="entry name" value="PAC"/>
    <property type="match status" value="2"/>
</dbReference>
<dbReference type="RefSeq" id="WP_261697157.1">
    <property type="nucleotide sequence ID" value="NZ_CP104694.1"/>
</dbReference>
<evidence type="ECO:0000259" key="7">
    <source>
        <dbReference type="PROSITE" id="PS50109"/>
    </source>
</evidence>
<dbReference type="NCBIfam" id="TIGR00229">
    <property type="entry name" value="sensory_box"/>
    <property type="match status" value="2"/>
</dbReference>
<sequence length="802" mass="86641">MHRSASLLERASRVARLAGLVIAAVGISSLLAWFAGSLLPSPLGEALRAIRPGAALCVLLAGTALVLHVRSLQRQWETVCVAMLLAIVVATAVTYVVAEPDIDQWLALEKAGGQRPLRMGLASTFCFALIGIALALSDVSWRGFRPAQWCCLLCLWFSIVALTGMAFGAAGPRTIPVMANVTALAALSWGVLSIGILLSRPQVGIMRLLTSDTSSGYILRRLLPAMVLIAIVVESLSVALTYSGVISNEFGKSLSVAVNITYLCVLVWWVVAPQARLELAQRQTTAALADSEENLAITLDSIGDAVIATGPSGIIQRMNPVAERLTGWAREEGVGRPLGEVLRLVDERTGDVLESPVARVLREAHPVELGRAVLLLPRHGDPIPISDSGAPIRSGTNEVRGVVLVFRDRTDEHRAELEIRKLAEIVDYSTDAIIRKDASGTITHWNRGAVSLFGYSAAEAVGQSIDLLLPVGAAEERSRIMARRMANSRMEPFETVRRHKDGHEVAVSVAISPIDDGYGNVVGSSMIARDISERQRAAELRERTYRLEMENARVEESNRLKSEFLANMSHELRTPLNAIIGFTGTLLMRLPGPLTGGQEKQLTTIQQSARHLLSLINDLLDLAKIEAGKIDLHPELIDCRNIIDDVMASLRPEIVRKGLSMTVNLPELDAWVTADRRAATQILLNLAGNAVKFTERGGVTISVEQTQSSGQVRTSIAVQDTGPGIERGDLPKLFVAYGQLDSSSTRRHEGTGLGLRLSQKLAELMGGTIWVESVVGQGSCFRFEWRHEACMGSGIGDVGSTL</sequence>
<evidence type="ECO:0000256" key="3">
    <source>
        <dbReference type="ARBA" id="ARBA00022553"/>
    </source>
</evidence>
<keyword evidence="6" id="KW-0812">Transmembrane</keyword>
<keyword evidence="5" id="KW-0418">Kinase</keyword>
<dbReference type="SMART" id="SM00388">
    <property type="entry name" value="HisKA"/>
    <property type="match status" value="1"/>
</dbReference>
<feature type="domain" description="PAS" evidence="8">
    <location>
        <begin position="291"/>
        <end position="364"/>
    </location>
</feature>
<organism evidence="10 11">
    <name type="scientific">Tahibacter amnicola</name>
    <dbReference type="NCBI Taxonomy" id="2976241"/>
    <lineage>
        <taxon>Bacteria</taxon>
        <taxon>Pseudomonadati</taxon>
        <taxon>Pseudomonadota</taxon>
        <taxon>Gammaproteobacteria</taxon>
        <taxon>Lysobacterales</taxon>
        <taxon>Rhodanobacteraceae</taxon>
        <taxon>Tahibacter</taxon>
    </lineage>
</organism>
<keyword evidence="11" id="KW-1185">Reference proteome</keyword>
<feature type="transmembrane region" description="Helical" evidence="6">
    <location>
        <begin position="118"/>
        <end position="137"/>
    </location>
</feature>
<dbReference type="PROSITE" id="PS50109">
    <property type="entry name" value="HIS_KIN"/>
    <property type="match status" value="1"/>
</dbReference>
<dbReference type="PANTHER" id="PTHR43047">
    <property type="entry name" value="TWO-COMPONENT HISTIDINE PROTEIN KINASE"/>
    <property type="match status" value="1"/>
</dbReference>
<dbReference type="PRINTS" id="PR00344">
    <property type="entry name" value="BCTRLSENSOR"/>
</dbReference>
<feature type="transmembrane region" description="Helical" evidence="6">
    <location>
        <begin position="254"/>
        <end position="272"/>
    </location>
</feature>
<evidence type="ECO:0000256" key="2">
    <source>
        <dbReference type="ARBA" id="ARBA00012438"/>
    </source>
</evidence>